<reference evidence="10" key="1">
    <citation type="journal article" date="2014" name="Int. J. Syst. Evol. Microbiol.">
        <title>Complete genome of a new Firmicutes species belonging to the dominant human colonic microbiota ('Ruminococcus bicirculans') reveals two chromosomes and a selective capacity to utilize plant glucans.</title>
        <authorList>
            <consortium name="NISC Comparative Sequencing Program"/>
            <person name="Wegmann U."/>
            <person name="Louis P."/>
            <person name="Goesmann A."/>
            <person name="Henrissat B."/>
            <person name="Duncan S.H."/>
            <person name="Flint H.J."/>
        </authorList>
    </citation>
    <scope>NUCLEOTIDE SEQUENCE</scope>
    <source>
        <strain evidence="10">NBRC 107169</strain>
    </source>
</reference>
<evidence type="ECO:0000256" key="7">
    <source>
        <dbReference type="ARBA" id="ARBA00022989"/>
    </source>
</evidence>
<accession>A0ABQ5UQP2</accession>
<dbReference type="EMBL" id="BSNI01000002">
    <property type="protein sequence ID" value="GLQ17416.1"/>
    <property type="molecule type" value="Genomic_DNA"/>
</dbReference>
<dbReference type="InterPro" id="IPR004485">
    <property type="entry name" value="Cobalamin_biosynth_CobD/CbiB"/>
</dbReference>
<name>A0ABQ5UQP2_9HYPH</name>
<evidence type="ECO:0000256" key="6">
    <source>
        <dbReference type="ARBA" id="ARBA00022692"/>
    </source>
</evidence>
<evidence type="ECO:0000256" key="3">
    <source>
        <dbReference type="ARBA" id="ARBA00006263"/>
    </source>
</evidence>
<comment type="caution">
    <text evidence="10">The sequence shown here is derived from an EMBL/GenBank/DDBJ whole genome shotgun (WGS) entry which is preliminary data.</text>
</comment>
<feature type="transmembrane region" description="Helical" evidence="9">
    <location>
        <begin position="299"/>
        <end position="318"/>
    </location>
</feature>
<comment type="pathway">
    <text evidence="2 9">Cofactor biosynthesis; adenosylcobalamin biosynthesis.</text>
</comment>
<keyword evidence="7 9" id="KW-1133">Transmembrane helix</keyword>
<keyword evidence="11" id="KW-1185">Reference proteome</keyword>
<gene>
    <name evidence="9 10" type="primary">cobD</name>
    <name evidence="10" type="ORF">GCM10007879_16650</name>
</gene>
<proteinExistence type="inferred from homology"/>
<comment type="caution">
    <text evidence="9">Lacks conserved residue(s) required for the propagation of feature annotation.</text>
</comment>
<sequence>MISAVLAFAATLLERFIGYPRPVLNAVGHPVMWMGKLIEILEQNANNPAISAARRRRNGFVMLAILLATTAFISLLVVWTLRDIPFGWAVEIFLASTLIAQKELGMAVKSVADGLRESLTQGRHAVSHIVGRDPEQLNEDGVARAAVESLAENTSDGIIAPIFYLLLFGLPGVALYKAINTADSMVGHKNERFADFGFASAKLDDLANFIPARLSALIFTLTARLTSGMDHKAAWRSAKRDASQHRSPNAGWPEAAMAGAIGVKLGGARDYDGETVELATMGEGKDIIEPEDIDRALKLYSNSLWATLAVLFVLALIFG</sequence>
<reference evidence="10" key="2">
    <citation type="submission" date="2023-01" db="EMBL/GenBank/DDBJ databases">
        <title>Draft genome sequence of Maritalea porphyrae strain NBRC 107169.</title>
        <authorList>
            <person name="Sun Q."/>
            <person name="Mori K."/>
        </authorList>
    </citation>
    <scope>NUCLEOTIDE SEQUENCE</scope>
    <source>
        <strain evidence="10">NBRC 107169</strain>
    </source>
</reference>
<dbReference type="PANTHER" id="PTHR34308">
    <property type="entry name" value="COBALAMIN BIOSYNTHESIS PROTEIN CBIB"/>
    <property type="match status" value="1"/>
</dbReference>
<evidence type="ECO:0000256" key="8">
    <source>
        <dbReference type="ARBA" id="ARBA00023136"/>
    </source>
</evidence>
<evidence type="ECO:0000256" key="1">
    <source>
        <dbReference type="ARBA" id="ARBA00004651"/>
    </source>
</evidence>
<keyword evidence="4 9" id="KW-1003">Cell membrane</keyword>
<dbReference type="RefSeq" id="WP_284363562.1">
    <property type="nucleotide sequence ID" value="NZ_BSNI01000002.1"/>
</dbReference>
<feature type="transmembrane region" description="Helical" evidence="9">
    <location>
        <begin position="158"/>
        <end position="179"/>
    </location>
</feature>
<keyword evidence="8 9" id="KW-0472">Membrane</keyword>
<comment type="subcellular location">
    <subcellularLocation>
        <location evidence="1 9">Cell membrane</location>
        <topology evidence="1 9">Multi-pass membrane protein</topology>
    </subcellularLocation>
</comment>
<dbReference type="HAMAP" id="MF_00024">
    <property type="entry name" value="CobD_CbiB"/>
    <property type="match status" value="1"/>
</dbReference>
<protein>
    <recommendedName>
        <fullName evidence="9">Cobalamin biosynthesis protein CobD</fullName>
    </recommendedName>
</protein>
<keyword evidence="5 9" id="KW-0169">Cobalamin biosynthesis</keyword>
<comment type="similarity">
    <text evidence="3 9">Belongs to the CobD/CbiB family.</text>
</comment>
<dbReference type="Pfam" id="PF03186">
    <property type="entry name" value="CobD_Cbib"/>
    <property type="match status" value="1"/>
</dbReference>
<feature type="transmembrane region" description="Helical" evidence="9">
    <location>
        <begin position="60"/>
        <end position="81"/>
    </location>
</feature>
<evidence type="ECO:0000256" key="2">
    <source>
        <dbReference type="ARBA" id="ARBA00004953"/>
    </source>
</evidence>
<comment type="function">
    <text evidence="9">Converts cobyric acid to cobinamide by the addition of aminopropanol on the F carboxylic group.</text>
</comment>
<evidence type="ECO:0000256" key="9">
    <source>
        <dbReference type="HAMAP-Rule" id="MF_00024"/>
    </source>
</evidence>
<evidence type="ECO:0000256" key="4">
    <source>
        <dbReference type="ARBA" id="ARBA00022475"/>
    </source>
</evidence>
<dbReference type="Proteomes" id="UP001161405">
    <property type="component" value="Unassembled WGS sequence"/>
</dbReference>
<keyword evidence="6 9" id="KW-0812">Transmembrane</keyword>
<evidence type="ECO:0000256" key="5">
    <source>
        <dbReference type="ARBA" id="ARBA00022573"/>
    </source>
</evidence>
<evidence type="ECO:0000313" key="11">
    <source>
        <dbReference type="Proteomes" id="UP001161405"/>
    </source>
</evidence>
<dbReference type="NCBIfam" id="TIGR00380">
    <property type="entry name" value="cobal_cbiB"/>
    <property type="match status" value="1"/>
</dbReference>
<dbReference type="PANTHER" id="PTHR34308:SF1">
    <property type="entry name" value="COBALAMIN BIOSYNTHESIS PROTEIN CBIB"/>
    <property type="match status" value="1"/>
</dbReference>
<evidence type="ECO:0000313" key="10">
    <source>
        <dbReference type="EMBL" id="GLQ17416.1"/>
    </source>
</evidence>
<organism evidence="10 11">
    <name type="scientific">Maritalea porphyrae</name>
    <dbReference type="NCBI Taxonomy" id="880732"/>
    <lineage>
        <taxon>Bacteria</taxon>
        <taxon>Pseudomonadati</taxon>
        <taxon>Pseudomonadota</taxon>
        <taxon>Alphaproteobacteria</taxon>
        <taxon>Hyphomicrobiales</taxon>
        <taxon>Devosiaceae</taxon>
        <taxon>Maritalea</taxon>
    </lineage>
</organism>